<dbReference type="PANTHER" id="PTHR20992">
    <property type="entry name" value="AT15442P-RELATED"/>
    <property type="match status" value="1"/>
</dbReference>
<dbReference type="InterPro" id="IPR005240">
    <property type="entry name" value="DUF389"/>
</dbReference>
<sequence>MRLVQVLIPNGNRESVLSALDDHGIDYAVFDETGRGEFEALVQFPVPPTGVEPILHDLRHAGISENAYTIVIPTRTVVSQRLHALQALYPGTRLSRGELRANALELAPAISMYFAFIVLSTLIATTGLLLDSAATIIGAMVVAPLMGPAITASVGSVLNEPDLAGRGVTLQVTGLLLAIGVAAVLGAVLRGTVLVPPGIDIRTIPQVAERTSPNFLSLFLAFGSGIAGAISVSRGSGSTLVGVAIAVALIPPAATAGLGLAWGYLGVAGAASVLVLVNLLSINLSALVVFWLSGYRPERAEHHTTAFTSVRKRATVLVVALVVLSAVLGVVTLASYQTTTFDHQATTETERFFDGPDRSAYVLDSVRITYEPHDLLVGTKPAVTVVVGQAEPAAAPPDFADRLERDIEEATGEDVAVRVEFVVTQETEPLPPTEVGRFHRPDGEIGPSTTRRVTESPAGQPGERRTVPRAGRHRFVLHGETINDP</sequence>
<dbReference type="Proteomes" id="UP001595925">
    <property type="component" value="Unassembled WGS sequence"/>
</dbReference>
<protein>
    <submittedName>
        <fullName evidence="3">TIGR00341 family protein</fullName>
    </submittedName>
</protein>
<organism evidence="3 4">
    <name type="scientific">Saliphagus infecundisoli</name>
    <dbReference type="NCBI Taxonomy" id="1849069"/>
    <lineage>
        <taxon>Archaea</taxon>
        <taxon>Methanobacteriati</taxon>
        <taxon>Methanobacteriota</taxon>
        <taxon>Stenosarchaea group</taxon>
        <taxon>Halobacteria</taxon>
        <taxon>Halobacteriales</taxon>
        <taxon>Natrialbaceae</taxon>
        <taxon>Saliphagus</taxon>
    </lineage>
</organism>
<reference evidence="3 4" key="1">
    <citation type="journal article" date="2019" name="Int. J. Syst. Evol. Microbiol.">
        <title>The Global Catalogue of Microorganisms (GCM) 10K type strain sequencing project: providing services to taxonomists for standard genome sequencing and annotation.</title>
        <authorList>
            <consortium name="The Broad Institute Genomics Platform"/>
            <consortium name="The Broad Institute Genome Sequencing Center for Infectious Disease"/>
            <person name="Wu L."/>
            <person name="Ma J."/>
        </authorList>
    </citation>
    <scope>NUCLEOTIDE SEQUENCE [LARGE SCALE GENOMIC DNA]</scope>
    <source>
        <strain evidence="3 4">CGMCC 1.15824</strain>
    </source>
</reference>
<feature type="transmembrane region" description="Helical" evidence="2">
    <location>
        <begin position="106"/>
        <end position="130"/>
    </location>
</feature>
<feature type="transmembrane region" description="Helical" evidence="2">
    <location>
        <begin position="215"/>
        <end position="233"/>
    </location>
</feature>
<proteinExistence type="predicted"/>
<feature type="transmembrane region" description="Helical" evidence="2">
    <location>
        <begin position="240"/>
        <end position="265"/>
    </location>
</feature>
<feature type="transmembrane region" description="Helical" evidence="2">
    <location>
        <begin position="314"/>
        <end position="336"/>
    </location>
</feature>
<name>A0ABD5QC47_9EURY</name>
<keyword evidence="2" id="KW-0812">Transmembrane</keyword>
<feature type="region of interest" description="Disordered" evidence="1">
    <location>
        <begin position="430"/>
        <end position="485"/>
    </location>
</feature>
<dbReference type="PANTHER" id="PTHR20992:SF9">
    <property type="entry name" value="AT15442P-RELATED"/>
    <property type="match status" value="1"/>
</dbReference>
<gene>
    <name evidence="3" type="ORF">ACFPFO_05020</name>
</gene>
<feature type="transmembrane region" description="Helical" evidence="2">
    <location>
        <begin position="136"/>
        <end position="158"/>
    </location>
</feature>
<dbReference type="Pfam" id="PF04087">
    <property type="entry name" value="DUF389"/>
    <property type="match status" value="1"/>
</dbReference>
<evidence type="ECO:0000313" key="4">
    <source>
        <dbReference type="Proteomes" id="UP001595925"/>
    </source>
</evidence>
<evidence type="ECO:0000256" key="1">
    <source>
        <dbReference type="SAM" id="MobiDB-lite"/>
    </source>
</evidence>
<dbReference type="RefSeq" id="WP_224828560.1">
    <property type="nucleotide sequence ID" value="NZ_JAIVEF010000007.1"/>
</dbReference>
<feature type="transmembrane region" description="Helical" evidence="2">
    <location>
        <begin position="170"/>
        <end position="195"/>
    </location>
</feature>
<dbReference type="AlphaFoldDB" id="A0ABD5QC47"/>
<feature type="transmembrane region" description="Helical" evidence="2">
    <location>
        <begin position="271"/>
        <end position="293"/>
    </location>
</feature>
<dbReference type="EMBL" id="JBHSJG010000018">
    <property type="protein sequence ID" value="MFC4987135.1"/>
    <property type="molecule type" value="Genomic_DNA"/>
</dbReference>
<keyword evidence="4" id="KW-1185">Reference proteome</keyword>
<comment type="caution">
    <text evidence="3">The sequence shown here is derived from an EMBL/GenBank/DDBJ whole genome shotgun (WGS) entry which is preliminary data.</text>
</comment>
<accession>A0ABD5QC47</accession>
<dbReference type="NCBIfam" id="TIGR00341">
    <property type="entry name" value="TIGR00341 family protein"/>
    <property type="match status" value="1"/>
</dbReference>
<evidence type="ECO:0000256" key="2">
    <source>
        <dbReference type="SAM" id="Phobius"/>
    </source>
</evidence>
<keyword evidence="2" id="KW-1133">Transmembrane helix</keyword>
<keyword evidence="2" id="KW-0472">Membrane</keyword>
<evidence type="ECO:0000313" key="3">
    <source>
        <dbReference type="EMBL" id="MFC4987135.1"/>
    </source>
</evidence>